<dbReference type="EMBL" id="JASUBT010000017">
    <property type="protein sequence ID" value="MDL4937405.1"/>
    <property type="molecule type" value="Genomic_DNA"/>
</dbReference>
<comment type="caution">
    <text evidence="1">The sequence shown here is derived from an EMBL/GenBank/DDBJ whole genome shotgun (WGS) entry which is preliminary data.</text>
</comment>
<dbReference type="RefSeq" id="WP_179934635.1">
    <property type="nucleotide sequence ID" value="NZ_CP078506.1"/>
</dbReference>
<protein>
    <submittedName>
        <fullName evidence="1">Uncharacterized protein</fullName>
    </submittedName>
</protein>
<name>A0ABD4ZXF5_ENTGA</name>
<reference evidence="1 2" key="1">
    <citation type="submission" date="2023-06" db="EMBL/GenBank/DDBJ databases">
        <title>Acute promotion of culturable opportunistic pathogens and persistent increase of antibiotic resistance following antibiotic exposure in mouse gut microbiota.</title>
        <authorList>
            <person name="Li L."/>
            <person name="Wang B."/>
            <person name="Sun Y."/>
            <person name="Wang M."/>
            <person name="Xu H."/>
        </authorList>
    </citation>
    <scope>NUCLEOTIDE SEQUENCE [LARGE SCALE GENOMIC DNA]</scope>
    <source>
        <strain evidence="1 2">CRI2_2</strain>
    </source>
</reference>
<sequence length="148" mass="17465">MDTNYTCKYCGTTLTEHLSCDFCQIGFSLSDVCQNHHRQTQIPEEIPMIEDENEVLGKTTIDFLQEKTLTLYYLLKIARKAKDKAFRANEDEKYQVLIKKIYVLENLIYEREGVFPKSMQDSILKKKRNEIIEFEKYLNEKGKFTMNG</sequence>
<organism evidence="1 2">
    <name type="scientific">Enterococcus gallinarum</name>
    <dbReference type="NCBI Taxonomy" id="1353"/>
    <lineage>
        <taxon>Bacteria</taxon>
        <taxon>Bacillati</taxon>
        <taxon>Bacillota</taxon>
        <taxon>Bacilli</taxon>
        <taxon>Lactobacillales</taxon>
        <taxon>Enterococcaceae</taxon>
        <taxon>Enterococcus</taxon>
    </lineage>
</organism>
<proteinExistence type="predicted"/>
<accession>A0ABD4ZXF5</accession>
<dbReference type="AlphaFoldDB" id="A0ABD4ZXF5"/>
<evidence type="ECO:0000313" key="2">
    <source>
        <dbReference type="Proteomes" id="UP001241571"/>
    </source>
</evidence>
<dbReference type="Proteomes" id="UP001241571">
    <property type="component" value="Unassembled WGS sequence"/>
</dbReference>
<gene>
    <name evidence="1" type="ORF">QRX88_17010</name>
</gene>
<evidence type="ECO:0000313" key="1">
    <source>
        <dbReference type="EMBL" id="MDL4937405.1"/>
    </source>
</evidence>